<comment type="caution">
    <text evidence="1">The sequence shown here is derived from an EMBL/GenBank/DDBJ whole genome shotgun (WGS) entry which is preliminary data.</text>
</comment>
<organism evidence="1">
    <name type="scientific">marine sediment metagenome</name>
    <dbReference type="NCBI Taxonomy" id="412755"/>
    <lineage>
        <taxon>unclassified sequences</taxon>
        <taxon>metagenomes</taxon>
        <taxon>ecological metagenomes</taxon>
    </lineage>
</organism>
<sequence length="71" mass="8108">MNLSYEFEKSVSGMGREKLLELRLELCVDYSLRQMGEFQCPCNPEGRCLNPVSHSATDGLLCIAIERELKR</sequence>
<dbReference type="AlphaFoldDB" id="A0A0F9KBJ1"/>
<reference evidence="1" key="1">
    <citation type="journal article" date="2015" name="Nature">
        <title>Complex archaea that bridge the gap between prokaryotes and eukaryotes.</title>
        <authorList>
            <person name="Spang A."/>
            <person name="Saw J.H."/>
            <person name="Jorgensen S.L."/>
            <person name="Zaremba-Niedzwiedzka K."/>
            <person name="Martijn J."/>
            <person name="Lind A.E."/>
            <person name="van Eijk R."/>
            <person name="Schleper C."/>
            <person name="Guy L."/>
            <person name="Ettema T.J."/>
        </authorList>
    </citation>
    <scope>NUCLEOTIDE SEQUENCE</scope>
</reference>
<dbReference type="EMBL" id="LAZR01009533">
    <property type="protein sequence ID" value="KKM72061.1"/>
    <property type="molecule type" value="Genomic_DNA"/>
</dbReference>
<proteinExistence type="predicted"/>
<evidence type="ECO:0000313" key="1">
    <source>
        <dbReference type="EMBL" id="KKM72061.1"/>
    </source>
</evidence>
<protein>
    <submittedName>
        <fullName evidence="1">Uncharacterized protein</fullName>
    </submittedName>
</protein>
<gene>
    <name evidence="1" type="ORF">LCGC14_1424240</name>
</gene>
<name>A0A0F9KBJ1_9ZZZZ</name>
<accession>A0A0F9KBJ1</accession>